<dbReference type="OrthoDB" id="9766796at2"/>
<dbReference type="EMBL" id="LJCO01000094">
    <property type="protein sequence ID" value="KPV41281.1"/>
    <property type="molecule type" value="Genomic_DNA"/>
</dbReference>
<dbReference type="PATRIC" id="fig|471514.4.peg.4435"/>
<comment type="caution">
    <text evidence="2">The sequence shown here is derived from an EMBL/GenBank/DDBJ whole genome shotgun (WGS) entry which is preliminary data.</text>
</comment>
<protein>
    <recommendedName>
        <fullName evidence="1">DUF4935 domain-containing protein</fullName>
    </recommendedName>
</protein>
<evidence type="ECO:0000313" key="3">
    <source>
        <dbReference type="Proteomes" id="UP000050482"/>
    </source>
</evidence>
<name>A0A0P9C8G6_9BACL</name>
<evidence type="ECO:0000313" key="2">
    <source>
        <dbReference type="EMBL" id="KPV41281.1"/>
    </source>
</evidence>
<dbReference type="Pfam" id="PF16289">
    <property type="entry name" value="PIN_12"/>
    <property type="match status" value="1"/>
</dbReference>
<evidence type="ECO:0000259" key="1">
    <source>
        <dbReference type="Pfam" id="PF16289"/>
    </source>
</evidence>
<dbReference type="RefSeq" id="WP_054971094.1">
    <property type="nucleotide sequence ID" value="NZ_LJCO01000094.1"/>
</dbReference>
<accession>A0A0P9C8G6</accession>
<sequence>MTNIFLDTQIYIGKNYSFQTGLLKALAEAALDGRITIYITDVVKKEVEANIYKAVHENVRQETKHVRTELKILRNLAEYNNIFAIKDKLNEIYADLLGQFHEFLSTGAVETVNIDVVKPSDVFERYFIGEAPFSARKKDEFPDAFSLLAIEQKSIELGEKFHVVSGDTDTLHFCEDHECLVHHESLDKLFDFFNQDDEYNHGLIVSTFQRHASKVVALLTGEFPIQTFDLLDEEGDVEHVTVHQIELLDDPLVLKYERNENRMVTAIISFDTSVDYTAEFSFLDYANGAWDSEDKRYVYVESVEGERHLEGEVVTALCELEFHENDPGDADIHLVSINNAETIMFQAFESDW</sequence>
<dbReference type="AlphaFoldDB" id="A0A0P9C8G6"/>
<keyword evidence="3" id="KW-1185">Reference proteome</keyword>
<dbReference type="Proteomes" id="UP000050482">
    <property type="component" value="Unassembled WGS sequence"/>
</dbReference>
<dbReference type="InterPro" id="IPR032557">
    <property type="entry name" value="DUF4935"/>
</dbReference>
<reference evidence="2 3" key="1">
    <citation type="submission" date="2015-09" db="EMBL/GenBank/DDBJ databases">
        <title>Draft genome sequence of Alicyclobacillus ferrooxydans DSM 22381.</title>
        <authorList>
            <person name="Hemp J."/>
        </authorList>
    </citation>
    <scope>NUCLEOTIDE SEQUENCE [LARGE SCALE GENOMIC DNA]</scope>
    <source>
        <strain evidence="2 3">TC-34</strain>
    </source>
</reference>
<feature type="domain" description="DUF4935" evidence="1">
    <location>
        <begin position="4"/>
        <end position="169"/>
    </location>
</feature>
<proteinExistence type="predicted"/>
<organism evidence="2 3">
    <name type="scientific">Alicyclobacillus ferrooxydans</name>
    <dbReference type="NCBI Taxonomy" id="471514"/>
    <lineage>
        <taxon>Bacteria</taxon>
        <taxon>Bacillati</taxon>
        <taxon>Bacillota</taxon>
        <taxon>Bacilli</taxon>
        <taxon>Bacillales</taxon>
        <taxon>Alicyclobacillaceae</taxon>
        <taxon>Alicyclobacillus</taxon>
    </lineage>
</organism>
<gene>
    <name evidence="2" type="ORF">AN477_20725</name>
</gene>